<dbReference type="AlphaFoldDB" id="A0A0J8S663"/>
<dbReference type="Proteomes" id="UP000054563">
    <property type="component" value="Unassembled WGS sequence"/>
</dbReference>
<accession>A0A0J8S663</accession>
<dbReference type="STRING" id="396776.A0A0J8S663"/>
<gene>
    <name evidence="1" type="ORF">CIHG_10411</name>
</gene>
<evidence type="ECO:0000313" key="1">
    <source>
        <dbReference type="EMBL" id="KMU92642.1"/>
    </source>
</evidence>
<proteinExistence type="predicted"/>
<reference evidence="2" key="1">
    <citation type="journal article" date="2010" name="Genome Res.">
        <title>Population genomic sequencing of Coccidioides fungi reveals recent hybridization and transposon control.</title>
        <authorList>
            <person name="Neafsey D.E."/>
            <person name="Barker B.M."/>
            <person name="Sharpton T.J."/>
            <person name="Stajich J.E."/>
            <person name="Park D.J."/>
            <person name="Whiston E."/>
            <person name="Hung C.-Y."/>
            <person name="McMahan C."/>
            <person name="White J."/>
            <person name="Sykes S."/>
            <person name="Heiman D."/>
            <person name="Young S."/>
            <person name="Zeng Q."/>
            <person name="Abouelleil A."/>
            <person name="Aftuck L."/>
            <person name="Bessette D."/>
            <person name="Brown A."/>
            <person name="FitzGerald M."/>
            <person name="Lui A."/>
            <person name="Macdonald J.P."/>
            <person name="Priest M."/>
            <person name="Orbach M.J."/>
            <person name="Galgiani J.N."/>
            <person name="Kirkland T.N."/>
            <person name="Cole G.T."/>
            <person name="Birren B.W."/>
            <person name="Henn M.R."/>
            <person name="Taylor J.W."/>
            <person name="Rounsley S.D."/>
        </authorList>
    </citation>
    <scope>NUCLEOTIDE SEQUENCE [LARGE SCALE GENOMIC DNA]</scope>
    <source>
        <strain evidence="2">H538.4</strain>
    </source>
</reference>
<sequence>MGRDYHEHSEKIWLQKQDYCIVAVYSSISVENQDMCINIFNQNLLLSEDETNVSSGILISTLKILDMSYICIHIFQLILLSPSWLKRDEVQGKTHIHHYRQMNKTTYIYHLVYRDVQIKSNILDQQAIQKSFNKLYEVQHDCMAMKFKKKHPRTMQHFHQDT</sequence>
<name>A0A0J8S663_COCIT</name>
<dbReference type="EMBL" id="DS017114">
    <property type="protein sequence ID" value="KMU92642.1"/>
    <property type="molecule type" value="Genomic_DNA"/>
</dbReference>
<protein>
    <submittedName>
        <fullName evidence="1">Uncharacterized protein</fullName>
    </submittedName>
</protein>
<evidence type="ECO:0000313" key="2">
    <source>
        <dbReference type="Proteomes" id="UP000054563"/>
    </source>
</evidence>
<dbReference type="VEuPathDB" id="FungiDB:CIHG_10411"/>
<organism evidence="1 2">
    <name type="scientific">Coccidioides immitis H538.4</name>
    <dbReference type="NCBI Taxonomy" id="396776"/>
    <lineage>
        <taxon>Eukaryota</taxon>
        <taxon>Fungi</taxon>
        <taxon>Dikarya</taxon>
        <taxon>Ascomycota</taxon>
        <taxon>Pezizomycotina</taxon>
        <taxon>Eurotiomycetes</taxon>
        <taxon>Eurotiomycetidae</taxon>
        <taxon>Onygenales</taxon>
        <taxon>Onygenaceae</taxon>
        <taxon>Coccidioides</taxon>
    </lineage>
</organism>